<evidence type="ECO:0000313" key="3">
    <source>
        <dbReference type="Proteomes" id="UP000515860"/>
    </source>
</evidence>
<dbReference type="Proteomes" id="UP000515860">
    <property type="component" value="Chromosome"/>
</dbReference>
<name>A0A7G9GD87_9FIRM</name>
<proteinExistence type="predicted"/>
<feature type="transmembrane region" description="Helical" evidence="1">
    <location>
        <begin position="21"/>
        <end position="39"/>
    </location>
</feature>
<organism evidence="2 3">
    <name type="scientific">Wansuia hejianensis</name>
    <dbReference type="NCBI Taxonomy" id="2763667"/>
    <lineage>
        <taxon>Bacteria</taxon>
        <taxon>Bacillati</taxon>
        <taxon>Bacillota</taxon>
        <taxon>Clostridia</taxon>
        <taxon>Lachnospirales</taxon>
        <taxon>Lachnospiraceae</taxon>
        <taxon>Wansuia</taxon>
    </lineage>
</organism>
<sequence>MRNYVTFLKKEWLESLRTYKLFVMLASFSILGIMNPLIAKLTPEIIDLAMPEGMEIAVAVPTAFDSWAQFYKNTGQIGVIVTVIVFSGIISGELSRGTLIHMLTKGLSRSSVILSKYTYMVMLWSAGLGLSCLITWVYTVYLFPDGRISHLFFSVFCLWLFGVFLLALLLFAGSLVRATGGGLLLTGAGVGACMALQMIPVLQKRTPFALVTENMGLIQNTVKPPELSCAAGITGVLALVLAAGAVLAFRKKQL</sequence>
<dbReference type="EMBL" id="CP060635">
    <property type="protein sequence ID" value="QNM08769.1"/>
    <property type="molecule type" value="Genomic_DNA"/>
</dbReference>
<feature type="transmembrane region" description="Helical" evidence="1">
    <location>
        <begin position="117"/>
        <end position="139"/>
    </location>
</feature>
<dbReference type="KEGG" id="whj:H9Q79_00135"/>
<keyword evidence="1" id="KW-0812">Transmembrane</keyword>
<evidence type="ECO:0000313" key="2">
    <source>
        <dbReference type="EMBL" id="QNM08769.1"/>
    </source>
</evidence>
<feature type="transmembrane region" description="Helical" evidence="1">
    <location>
        <begin position="230"/>
        <end position="249"/>
    </location>
</feature>
<keyword evidence="1" id="KW-1133">Transmembrane helix</keyword>
<reference evidence="2 3" key="1">
    <citation type="submission" date="2020-08" db="EMBL/GenBank/DDBJ databases">
        <authorList>
            <person name="Liu C."/>
            <person name="Sun Q."/>
        </authorList>
    </citation>
    <scope>NUCLEOTIDE SEQUENCE [LARGE SCALE GENOMIC DNA]</scope>
    <source>
        <strain evidence="2 3">NSJ-29</strain>
    </source>
</reference>
<dbReference type="PANTHER" id="PTHR37305">
    <property type="entry name" value="INTEGRAL MEMBRANE PROTEIN-RELATED"/>
    <property type="match status" value="1"/>
</dbReference>
<feature type="transmembrane region" description="Helical" evidence="1">
    <location>
        <begin position="77"/>
        <end position="96"/>
    </location>
</feature>
<dbReference type="AlphaFoldDB" id="A0A7G9GD87"/>
<keyword evidence="3" id="KW-1185">Reference proteome</keyword>
<accession>A0A7G9GD87</accession>
<protein>
    <submittedName>
        <fullName evidence="2">ABC transporter permease</fullName>
    </submittedName>
</protein>
<dbReference type="RefSeq" id="WP_249328921.1">
    <property type="nucleotide sequence ID" value="NZ_CP060635.1"/>
</dbReference>
<feature type="transmembrane region" description="Helical" evidence="1">
    <location>
        <begin position="183"/>
        <end position="202"/>
    </location>
</feature>
<dbReference type="PANTHER" id="PTHR37305:SF1">
    <property type="entry name" value="MEMBRANE PROTEIN"/>
    <property type="match status" value="1"/>
</dbReference>
<evidence type="ECO:0000256" key="1">
    <source>
        <dbReference type="SAM" id="Phobius"/>
    </source>
</evidence>
<keyword evidence="1" id="KW-0472">Membrane</keyword>
<gene>
    <name evidence="2" type="ORF">H9Q79_00135</name>
</gene>
<feature type="transmembrane region" description="Helical" evidence="1">
    <location>
        <begin position="151"/>
        <end position="171"/>
    </location>
</feature>